<keyword evidence="11 15" id="KW-0408">Iron</keyword>
<evidence type="ECO:0000256" key="5">
    <source>
        <dbReference type="ARBA" id="ARBA00012109"/>
    </source>
</evidence>
<dbReference type="PROSITE" id="PS00086">
    <property type="entry name" value="CYTOCHROME_P450"/>
    <property type="match status" value="1"/>
</dbReference>
<keyword evidence="7 15" id="KW-0479">Metal-binding</keyword>
<comment type="similarity">
    <text evidence="4 15">Belongs to the cytochrome P450 family.</text>
</comment>
<evidence type="ECO:0000256" key="6">
    <source>
        <dbReference type="ARBA" id="ARBA00022617"/>
    </source>
</evidence>
<keyword evidence="10 15" id="KW-0560">Oxidoreductase</keyword>
<dbReference type="GO" id="GO:0020037">
    <property type="term" value="F:heme binding"/>
    <property type="evidence" value="ECO:0007669"/>
    <property type="project" value="InterPro"/>
</dbReference>
<evidence type="ECO:0000256" key="12">
    <source>
        <dbReference type="ARBA" id="ARBA00023033"/>
    </source>
</evidence>
<keyword evidence="6 15" id="KW-0349">Heme</keyword>
<dbReference type="Proteomes" id="UP000691718">
    <property type="component" value="Unassembled WGS sequence"/>
</dbReference>
<organism evidence="16 17">
    <name type="scientific">Parnassius apollo</name>
    <name type="common">Apollo butterfly</name>
    <name type="synonym">Papilio apollo</name>
    <dbReference type="NCBI Taxonomy" id="110799"/>
    <lineage>
        <taxon>Eukaryota</taxon>
        <taxon>Metazoa</taxon>
        <taxon>Ecdysozoa</taxon>
        <taxon>Arthropoda</taxon>
        <taxon>Hexapoda</taxon>
        <taxon>Insecta</taxon>
        <taxon>Pterygota</taxon>
        <taxon>Neoptera</taxon>
        <taxon>Endopterygota</taxon>
        <taxon>Lepidoptera</taxon>
        <taxon>Glossata</taxon>
        <taxon>Ditrysia</taxon>
        <taxon>Papilionoidea</taxon>
        <taxon>Papilionidae</taxon>
        <taxon>Parnassiinae</taxon>
        <taxon>Parnassini</taxon>
        <taxon>Parnassius</taxon>
        <taxon>Parnassius</taxon>
    </lineage>
</organism>
<dbReference type="CDD" id="cd11056">
    <property type="entry name" value="CYP6-like"/>
    <property type="match status" value="1"/>
</dbReference>
<comment type="catalytic activity">
    <reaction evidence="14">
        <text>an organic molecule + reduced [NADPH--hemoprotein reductase] + O2 = an alcohol + oxidized [NADPH--hemoprotein reductase] + H2O + H(+)</text>
        <dbReference type="Rhea" id="RHEA:17149"/>
        <dbReference type="Rhea" id="RHEA-COMP:11964"/>
        <dbReference type="Rhea" id="RHEA-COMP:11965"/>
        <dbReference type="ChEBI" id="CHEBI:15377"/>
        <dbReference type="ChEBI" id="CHEBI:15378"/>
        <dbReference type="ChEBI" id="CHEBI:15379"/>
        <dbReference type="ChEBI" id="CHEBI:30879"/>
        <dbReference type="ChEBI" id="CHEBI:57618"/>
        <dbReference type="ChEBI" id="CHEBI:58210"/>
        <dbReference type="ChEBI" id="CHEBI:142491"/>
        <dbReference type="EC" id="1.14.14.1"/>
    </reaction>
</comment>
<evidence type="ECO:0000256" key="7">
    <source>
        <dbReference type="ARBA" id="ARBA00022723"/>
    </source>
</evidence>
<keyword evidence="12 15" id="KW-0503">Monooxygenase</keyword>
<dbReference type="InterPro" id="IPR001128">
    <property type="entry name" value="Cyt_P450"/>
</dbReference>
<dbReference type="GO" id="GO:0005789">
    <property type="term" value="C:endoplasmic reticulum membrane"/>
    <property type="evidence" value="ECO:0007669"/>
    <property type="project" value="UniProtKB-SubCell"/>
</dbReference>
<evidence type="ECO:0000256" key="2">
    <source>
        <dbReference type="ARBA" id="ARBA00004174"/>
    </source>
</evidence>
<reference evidence="16" key="1">
    <citation type="submission" date="2021-04" db="EMBL/GenBank/DDBJ databases">
        <authorList>
            <person name="Tunstrom K."/>
        </authorList>
    </citation>
    <scope>NUCLEOTIDE SEQUENCE</scope>
</reference>
<dbReference type="OrthoDB" id="2789670at2759"/>
<evidence type="ECO:0000256" key="15">
    <source>
        <dbReference type="RuleBase" id="RU000461"/>
    </source>
</evidence>
<keyword evidence="8" id="KW-0256">Endoplasmic reticulum</keyword>
<dbReference type="GO" id="GO:0016712">
    <property type="term" value="F:oxidoreductase activity, acting on paired donors, with incorporation or reduction of molecular oxygen, reduced flavin or flavoprotein as one donor, and incorporation of one atom of oxygen"/>
    <property type="evidence" value="ECO:0007669"/>
    <property type="project" value="UniProtKB-EC"/>
</dbReference>
<sequence>MLLLIVTVFIILIYVYTTRNHNYWSKRNVKHDPPIPLFGNHFRNVFGVKSIVELSTELYNKYYEEKVIGYYRGSTPELIIKDLDIARDILCVDFGYFYPRGLGRDPEREPLFKNLFHADGDTWKLLRQRMTAAFTTAKLKKMFPLIVKCAEKLHVVGEDIATRGGNCDVRELMARFTTEFIGACGFGIEMDTINTEHSLYRNLGKRIFTRSFRNLVMVGLWELFPEIRRLLYFDDTIISNTITEIVKKIREHRNYKPSDRNDFIDLLLELEAMGKIVGESIERTNPDGSPVQVEMEMDLKCMVAQVFVFFAAGFETSSSSTSYTLHELAFHPEIQHKIQMEIDRVLQKYDNKLCYDAISEMSYLSMVFKESLRKFPSVGVLNRVCAKRYKISKLDIIIDPGVKIIIPIQTIQNDEKYFDNPEEFRPERFSPQAEKQRSNFEYMPFGRGPRACVGARLGEMQSLAGLAALLQKFTVEPCEDTCRELKVNHWMNVVQGVNGGVPLKLTLRKC</sequence>
<protein>
    <recommendedName>
        <fullName evidence="5">unspecific monooxygenase</fullName>
        <ecNumber evidence="5">1.14.14.1</ecNumber>
    </recommendedName>
</protein>
<evidence type="ECO:0000256" key="14">
    <source>
        <dbReference type="ARBA" id="ARBA00047827"/>
    </source>
</evidence>
<dbReference type="InterPro" id="IPR017972">
    <property type="entry name" value="Cyt_P450_CS"/>
</dbReference>
<evidence type="ECO:0000256" key="13">
    <source>
        <dbReference type="ARBA" id="ARBA00023136"/>
    </source>
</evidence>
<dbReference type="EMBL" id="CAJQZP010001679">
    <property type="protein sequence ID" value="CAG5058628.1"/>
    <property type="molecule type" value="Genomic_DNA"/>
</dbReference>
<evidence type="ECO:0000256" key="11">
    <source>
        <dbReference type="ARBA" id="ARBA00023004"/>
    </source>
</evidence>
<evidence type="ECO:0000256" key="10">
    <source>
        <dbReference type="ARBA" id="ARBA00023002"/>
    </source>
</evidence>
<dbReference type="InterPro" id="IPR050476">
    <property type="entry name" value="Insect_CytP450_Detox"/>
</dbReference>
<keyword evidence="17" id="KW-1185">Reference proteome</keyword>
<keyword evidence="13" id="KW-0472">Membrane</keyword>
<evidence type="ECO:0000256" key="3">
    <source>
        <dbReference type="ARBA" id="ARBA00004406"/>
    </source>
</evidence>
<gene>
    <name evidence="16" type="ORF">PAPOLLO_LOCUS27654</name>
</gene>
<dbReference type="Pfam" id="PF00067">
    <property type="entry name" value="p450"/>
    <property type="match status" value="1"/>
</dbReference>
<proteinExistence type="inferred from homology"/>
<dbReference type="GO" id="GO:0005506">
    <property type="term" value="F:iron ion binding"/>
    <property type="evidence" value="ECO:0007669"/>
    <property type="project" value="InterPro"/>
</dbReference>
<evidence type="ECO:0000256" key="8">
    <source>
        <dbReference type="ARBA" id="ARBA00022824"/>
    </source>
</evidence>
<comment type="cofactor">
    <cofactor evidence="1">
        <name>heme</name>
        <dbReference type="ChEBI" id="CHEBI:30413"/>
    </cofactor>
</comment>
<comment type="caution">
    <text evidence="16">The sequence shown here is derived from an EMBL/GenBank/DDBJ whole genome shotgun (WGS) entry which is preliminary data.</text>
</comment>
<dbReference type="FunFam" id="1.10.630.10:FF:000042">
    <property type="entry name" value="Cytochrome P450"/>
    <property type="match status" value="1"/>
</dbReference>
<evidence type="ECO:0000256" key="4">
    <source>
        <dbReference type="ARBA" id="ARBA00010617"/>
    </source>
</evidence>
<evidence type="ECO:0000256" key="1">
    <source>
        <dbReference type="ARBA" id="ARBA00001971"/>
    </source>
</evidence>
<evidence type="ECO:0000256" key="9">
    <source>
        <dbReference type="ARBA" id="ARBA00022848"/>
    </source>
</evidence>
<dbReference type="AlphaFoldDB" id="A0A8S3YFN0"/>
<dbReference type="PANTHER" id="PTHR24292:SF45">
    <property type="entry name" value="CYTOCHROME P450 6G1-RELATED"/>
    <property type="match status" value="1"/>
</dbReference>
<keyword evidence="9" id="KW-0492">Microsome</keyword>
<dbReference type="PANTHER" id="PTHR24292">
    <property type="entry name" value="CYTOCHROME P450"/>
    <property type="match status" value="1"/>
</dbReference>
<evidence type="ECO:0000313" key="16">
    <source>
        <dbReference type="EMBL" id="CAG5058628.1"/>
    </source>
</evidence>
<name>A0A8S3YFN0_PARAO</name>
<comment type="subcellular location">
    <subcellularLocation>
        <location evidence="3">Endoplasmic reticulum membrane</location>
        <topology evidence="3">Peripheral membrane protein</topology>
    </subcellularLocation>
    <subcellularLocation>
        <location evidence="2">Microsome membrane</location>
        <topology evidence="2">Peripheral membrane protein</topology>
    </subcellularLocation>
</comment>
<accession>A0A8S3YFN0</accession>
<dbReference type="EC" id="1.14.14.1" evidence="5"/>
<evidence type="ECO:0000313" key="17">
    <source>
        <dbReference type="Proteomes" id="UP000691718"/>
    </source>
</evidence>